<dbReference type="Pfam" id="PF13148">
    <property type="entry name" value="DUF3987"/>
    <property type="match status" value="1"/>
</dbReference>
<evidence type="ECO:0000313" key="2">
    <source>
        <dbReference type="EMBL" id="ADB15810.1"/>
    </source>
</evidence>
<proteinExistence type="predicted"/>
<dbReference type="KEGG" id="psl:Psta_1128"/>
<evidence type="ECO:0008006" key="4">
    <source>
        <dbReference type="Google" id="ProtNLM"/>
    </source>
</evidence>
<keyword evidence="3" id="KW-1185">Reference proteome</keyword>
<dbReference type="EMBL" id="CP001848">
    <property type="protein sequence ID" value="ADB15810.1"/>
    <property type="molecule type" value="Genomic_DNA"/>
</dbReference>
<dbReference type="HOGENOM" id="CLU_561171_0_0_0"/>
<dbReference type="AlphaFoldDB" id="D2R8Y3"/>
<name>D2R8Y3_PIRSD</name>
<evidence type="ECO:0000256" key="1">
    <source>
        <dbReference type="SAM" id="MobiDB-lite"/>
    </source>
</evidence>
<dbReference type="eggNOG" id="COG0714">
    <property type="taxonomic scope" value="Bacteria"/>
</dbReference>
<dbReference type="STRING" id="530564.Psta_1128"/>
<organism evidence="2 3">
    <name type="scientific">Pirellula staleyi (strain ATCC 27377 / DSM 6068 / ICPB 4128)</name>
    <name type="common">Pirella staleyi</name>
    <dbReference type="NCBI Taxonomy" id="530564"/>
    <lineage>
        <taxon>Bacteria</taxon>
        <taxon>Pseudomonadati</taxon>
        <taxon>Planctomycetota</taxon>
        <taxon>Planctomycetia</taxon>
        <taxon>Pirellulales</taxon>
        <taxon>Pirellulaceae</taxon>
        <taxon>Pirellula</taxon>
    </lineage>
</organism>
<accession>D2R8Y3</accession>
<dbReference type="OrthoDB" id="279540at2"/>
<dbReference type="Proteomes" id="UP000001887">
    <property type="component" value="Chromosome"/>
</dbReference>
<feature type="region of interest" description="Disordered" evidence="1">
    <location>
        <begin position="110"/>
        <end position="134"/>
    </location>
</feature>
<evidence type="ECO:0000313" key="3">
    <source>
        <dbReference type="Proteomes" id="UP000001887"/>
    </source>
</evidence>
<protein>
    <recommendedName>
        <fullName evidence="4">DUF3987 domain-containing protein</fullName>
    </recommendedName>
</protein>
<sequence length="488" mass="54465">MSKVLPGEFTPFPLDGFPVSIQKALWNASKSIDCDVSFLGLPVLTAVAGVVGNRVMIECKPGFRTVPTLWSMIVGRSGSAKSPAIDFVMKWLRKRESTALYNRIRTAVAAKSQSPPKKPKKGEEAAPLPPVELPPPIPMNLDCERLLLDDITIETVYDEHAKSPSGLLLVHDEGHKFFAGMNRYAKSGGGSLDESKWLQLYDGRYAAIDRKTGNPRSVMIKQANVSITAGIQPKMLSLAVKPEYFGSGLVPRFLFAFPPARVRRSNDIPIEVDSVQAIEHLFRRLMDIRGKLADAPESLIVTLPEDVRRRYYEFTDELRESDPTDEDDMSACITKMECAVLRLALILHLVKWASAPGKSNPSTELSIEELDNAIELARWFKVQAERVYAYIAGNRSMDNDQKLLNMISKREHGMTAREVQQNASWLKNIEDTEKALHRLYEAKNLDKVLRTPRQGPVTTIYVATSATKDEGTAEIDGKCEYKSSDPPF</sequence>
<reference evidence="2 3" key="1">
    <citation type="journal article" date="2009" name="Stand. Genomic Sci.">
        <title>Complete genome sequence of Pirellula staleyi type strain (ATCC 27377).</title>
        <authorList>
            <person name="Clum A."/>
            <person name="Tindall B.J."/>
            <person name="Sikorski J."/>
            <person name="Ivanova N."/>
            <person name="Mavrommatis K."/>
            <person name="Lucas S."/>
            <person name="Glavina del Rio T."/>
            <person name="Nolan M."/>
            <person name="Chen F."/>
            <person name="Tice H."/>
            <person name="Pitluck S."/>
            <person name="Cheng J.F."/>
            <person name="Chertkov O."/>
            <person name="Brettin T."/>
            <person name="Han C."/>
            <person name="Detter J.C."/>
            <person name="Kuske C."/>
            <person name="Bruce D."/>
            <person name="Goodwin L."/>
            <person name="Ovchinikova G."/>
            <person name="Pati A."/>
            <person name="Mikhailova N."/>
            <person name="Chen A."/>
            <person name="Palaniappan K."/>
            <person name="Land M."/>
            <person name="Hauser L."/>
            <person name="Chang Y.J."/>
            <person name="Jeffries C.D."/>
            <person name="Chain P."/>
            <person name="Rohde M."/>
            <person name="Goker M."/>
            <person name="Bristow J."/>
            <person name="Eisen J.A."/>
            <person name="Markowitz V."/>
            <person name="Hugenholtz P."/>
            <person name="Kyrpides N.C."/>
            <person name="Klenk H.P."/>
            <person name="Lapidus A."/>
        </authorList>
    </citation>
    <scope>NUCLEOTIDE SEQUENCE [LARGE SCALE GENOMIC DNA]</scope>
    <source>
        <strain evidence="3">ATCC 27377 / DSM 6068 / ICPB 4128</strain>
    </source>
</reference>
<gene>
    <name evidence="2" type="ordered locus">Psta_1128</name>
</gene>
<dbReference type="InterPro" id="IPR025048">
    <property type="entry name" value="DUF3987"/>
</dbReference>